<dbReference type="OrthoDB" id="5510290at2"/>
<name>V5SAQ4_9HYPH</name>
<dbReference type="EMBL" id="CP006912">
    <property type="protein sequence ID" value="AHB47512.1"/>
    <property type="molecule type" value="Genomic_DNA"/>
</dbReference>
<keyword evidence="3" id="KW-1185">Reference proteome</keyword>
<sequence>MRSIFYGAALALFATFVGFDGARAQSPDVAAAADRLLEVQSPKEMLADIAGKISVSLPPSQRQAYVDAMTEPAFVERFKVAARDALAKNFTVEELDALAEFYQRPVARSAMAKMGDYMASLMPFIQAELIGIASKLQSQP</sequence>
<evidence type="ECO:0000313" key="3">
    <source>
        <dbReference type="Proteomes" id="UP000018542"/>
    </source>
</evidence>
<dbReference type="InterPro" id="IPR018637">
    <property type="entry name" value="DUF2059"/>
</dbReference>
<protein>
    <recommendedName>
        <fullName evidence="1">DUF2059 domain-containing protein</fullName>
    </recommendedName>
</protein>
<reference evidence="2 3" key="1">
    <citation type="journal article" date="2014" name="Genome Announc.">
        <title>Complete Genome Sequence of Hyphomicrobium nitrativorans Strain NL23, a Denitrifying Bacterium Isolated from Biofilm of a Methanol-Fed Denitrification System Treating Seawater at the Montreal Biodome.</title>
        <authorList>
            <person name="Martineau C."/>
            <person name="Villeneuve C."/>
            <person name="Mauffrey F."/>
            <person name="Villemur R."/>
        </authorList>
    </citation>
    <scope>NUCLEOTIDE SEQUENCE [LARGE SCALE GENOMIC DNA]</scope>
    <source>
        <strain evidence="2">NL23</strain>
    </source>
</reference>
<dbReference type="PATRIC" id="fig|1029756.8.peg.504"/>
<dbReference type="HOGENOM" id="CLU_146003_0_0_5"/>
<gene>
    <name evidence="2" type="ORF">W911_02370</name>
</gene>
<dbReference type="Pfam" id="PF09832">
    <property type="entry name" value="DUF2059"/>
    <property type="match status" value="1"/>
</dbReference>
<dbReference type="RefSeq" id="WP_023785901.1">
    <property type="nucleotide sequence ID" value="NC_022997.1"/>
</dbReference>
<organism evidence="2 3">
    <name type="scientific">Hyphomicrobium nitrativorans NL23</name>
    <dbReference type="NCBI Taxonomy" id="1029756"/>
    <lineage>
        <taxon>Bacteria</taxon>
        <taxon>Pseudomonadati</taxon>
        <taxon>Pseudomonadota</taxon>
        <taxon>Alphaproteobacteria</taxon>
        <taxon>Hyphomicrobiales</taxon>
        <taxon>Hyphomicrobiaceae</taxon>
        <taxon>Hyphomicrobium</taxon>
    </lineage>
</organism>
<dbReference type="AlphaFoldDB" id="V5SAQ4"/>
<dbReference type="KEGG" id="hni:W911_02370"/>
<evidence type="ECO:0000259" key="1">
    <source>
        <dbReference type="Pfam" id="PF09832"/>
    </source>
</evidence>
<dbReference type="STRING" id="1029756.W911_02370"/>
<proteinExistence type="predicted"/>
<accession>V5SAQ4</accession>
<dbReference type="Proteomes" id="UP000018542">
    <property type="component" value="Chromosome"/>
</dbReference>
<feature type="domain" description="DUF2059" evidence="1">
    <location>
        <begin position="76"/>
        <end position="133"/>
    </location>
</feature>
<evidence type="ECO:0000313" key="2">
    <source>
        <dbReference type="EMBL" id="AHB47512.1"/>
    </source>
</evidence>